<dbReference type="PANTHER" id="PTHR11977:SF51">
    <property type="entry name" value="PROTEIN FLIGHTLESS-1 HOMOLOG"/>
    <property type="match status" value="1"/>
</dbReference>
<evidence type="ECO:0000256" key="7">
    <source>
        <dbReference type="ARBA" id="ARBA00023203"/>
    </source>
</evidence>
<dbReference type="Pfam" id="PF02209">
    <property type="entry name" value="VHP"/>
    <property type="match status" value="1"/>
</dbReference>
<evidence type="ECO:0000256" key="9">
    <source>
        <dbReference type="SAM" id="MobiDB-lite"/>
    </source>
</evidence>
<dbReference type="InterPro" id="IPR003128">
    <property type="entry name" value="Villin_headpiece"/>
</dbReference>
<dbReference type="PANTHER" id="PTHR11977">
    <property type="entry name" value="VILLIN"/>
    <property type="match status" value="1"/>
</dbReference>
<dbReference type="GO" id="GO:0005737">
    <property type="term" value="C:cytoplasm"/>
    <property type="evidence" value="ECO:0007669"/>
    <property type="project" value="TreeGrafter"/>
</dbReference>
<dbReference type="PRINTS" id="PR00597">
    <property type="entry name" value="GELSOLIN"/>
</dbReference>
<name>A0A7S4KLT6_GUITH</name>
<keyword evidence="6" id="KW-0106">Calcium</keyword>
<dbReference type="CDD" id="cd11290">
    <property type="entry name" value="gelsolin_S1_like"/>
    <property type="match status" value="1"/>
</dbReference>
<protein>
    <recommendedName>
        <fullName evidence="10">HP domain-containing protein</fullName>
    </recommendedName>
</protein>
<evidence type="ECO:0000256" key="5">
    <source>
        <dbReference type="ARBA" id="ARBA00022737"/>
    </source>
</evidence>
<evidence type="ECO:0000256" key="1">
    <source>
        <dbReference type="ARBA" id="ARBA00004245"/>
    </source>
</evidence>
<dbReference type="FunFam" id="3.40.20.10:FF:000002">
    <property type="entry name" value="Gelsolin"/>
    <property type="match status" value="1"/>
</dbReference>
<feature type="region of interest" description="Disordered" evidence="9">
    <location>
        <begin position="799"/>
        <end position="836"/>
    </location>
</feature>
<dbReference type="InterPro" id="IPR007122">
    <property type="entry name" value="Villin/Gelsolin"/>
</dbReference>
<dbReference type="SMART" id="SM00262">
    <property type="entry name" value="GEL"/>
    <property type="match status" value="6"/>
</dbReference>
<dbReference type="Pfam" id="PF00626">
    <property type="entry name" value="Gelsolin"/>
    <property type="match status" value="6"/>
</dbReference>
<dbReference type="SUPFAM" id="SSF55753">
    <property type="entry name" value="Actin depolymerizing proteins"/>
    <property type="match status" value="6"/>
</dbReference>
<feature type="region of interest" description="Disordered" evidence="9">
    <location>
        <begin position="742"/>
        <end position="785"/>
    </location>
</feature>
<sequence>MSKHPEFLGAGSAPGLEIWRIENKVPKPWPKEKFGTFYTGDSYICLKTIETKGGSYEWDLHFWLGKESSVDEMGIAAYKTVELDDSLGGAPVQYRETQDHESAKFLALFKQGITYLDGGVDSGFKHVERDKYDVRLFHLKGKRNVRIQQVKVHHESLNSGDVFILDDGLTLYQWNGRESNKYEKAKGLDVVLKIKDDERGGRAKIVPLDEGSETEDFWKALGGQGKIKSAEEAGDDETSEKKAMAEQLMQKVGVEGGKIRWGDIHKPISHATLMEDSCFLVDSGTSVFVWVGKSAPQECRKMAMTAGMEYVSKEHRPSWTPVVRISQGTESPLFTDLFPDWPRKPLPTLNFTSTPTAKKNSVKRQSSNAEIAAGLALRREDSVKERQMLMQQEMLAFGDGSGKVEVWRIDNFDMTPVPEASYGQFYSGDSYIILYSYLDERGRDAWVIYFWLGRHSSRDEIGTAAFKAKELDDKYGGAPIQVRVEQNKEPLHLLRLFKGKFIVHEGGNPSGFRNAQEELKVSDGTGLYHIRGTNELNTRAVQVECKTSSLNSSDVFVLADQQSLVIWYGRQCNKQERDNANTIAEVLRAGRKVEHVEEGQEAESFWERLGGKEDYPEGAPDEDASEAPRLFHCSNASGVFEAEELLDFSQDDLQQDDVYILDVWREVFVWVGPDATELEKKSVMELAATFIELGGEQRKGTPIIRVSAGSEPGNFTCHFLGWDHAKARVFEDPYEKRLQALQESRQGKEEVEAPSSPFLNLKLKSNTASPSSATASPAPVQNSPFGQVKLRQSGVTLDLSESSSPAALNSPSSSSSKQVQLPVAAAPPAPTSFKDHSTTKFTWEQLKSRDPQVESAVDPTCKPLYLSDDEFKTVMGCTRVEYINMKKWKQDELKKKAGLF</sequence>
<dbReference type="CDD" id="cd11291">
    <property type="entry name" value="gelsolin_S6_like"/>
    <property type="match status" value="1"/>
</dbReference>
<evidence type="ECO:0000256" key="8">
    <source>
        <dbReference type="ARBA" id="ARBA00023212"/>
    </source>
</evidence>
<keyword evidence="3" id="KW-0117">Actin capping</keyword>
<dbReference type="InterPro" id="IPR029006">
    <property type="entry name" value="ADF-H/Gelsolin-like_dom_sf"/>
</dbReference>
<feature type="compositionally biased region" description="Low complexity" evidence="9">
    <location>
        <begin position="767"/>
        <end position="779"/>
    </location>
</feature>
<feature type="region of interest" description="Disordered" evidence="9">
    <location>
        <begin position="598"/>
        <end position="625"/>
    </location>
</feature>
<evidence type="ECO:0000256" key="6">
    <source>
        <dbReference type="ARBA" id="ARBA00022837"/>
    </source>
</evidence>
<evidence type="ECO:0000259" key="10">
    <source>
        <dbReference type="PROSITE" id="PS51089"/>
    </source>
</evidence>
<evidence type="ECO:0000256" key="2">
    <source>
        <dbReference type="ARBA" id="ARBA00008418"/>
    </source>
</evidence>
<dbReference type="CDD" id="cd11293">
    <property type="entry name" value="gelsolin_S4_like"/>
    <property type="match status" value="1"/>
</dbReference>
<dbReference type="Gene3D" id="1.10.950.10">
    <property type="entry name" value="Villin headpiece domain"/>
    <property type="match status" value="1"/>
</dbReference>
<dbReference type="CDD" id="cd11289">
    <property type="entry name" value="gelsolin_S2_like"/>
    <property type="match status" value="1"/>
</dbReference>
<dbReference type="SUPFAM" id="SSF47050">
    <property type="entry name" value="VHP, Villin headpiece domain"/>
    <property type="match status" value="1"/>
</dbReference>
<keyword evidence="8" id="KW-0206">Cytoskeleton</keyword>
<keyword evidence="4" id="KW-0963">Cytoplasm</keyword>
<dbReference type="Gene3D" id="3.40.20.10">
    <property type="entry name" value="Severin"/>
    <property type="match status" value="6"/>
</dbReference>
<dbReference type="GO" id="GO:0005546">
    <property type="term" value="F:phosphatidylinositol-4,5-bisphosphate binding"/>
    <property type="evidence" value="ECO:0007669"/>
    <property type="project" value="TreeGrafter"/>
</dbReference>
<keyword evidence="7" id="KW-0009">Actin-binding</keyword>
<dbReference type="SMART" id="SM00153">
    <property type="entry name" value="VHP"/>
    <property type="match status" value="1"/>
</dbReference>
<comment type="subcellular location">
    <subcellularLocation>
        <location evidence="1">Cytoplasm</location>
        <location evidence="1">Cytoskeleton</location>
    </subcellularLocation>
</comment>
<organism evidence="11">
    <name type="scientific">Guillardia theta</name>
    <name type="common">Cryptophyte</name>
    <name type="synonym">Cryptomonas phi</name>
    <dbReference type="NCBI Taxonomy" id="55529"/>
    <lineage>
        <taxon>Eukaryota</taxon>
        <taxon>Cryptophyceae</taxon>
        <taxon>Pyrenomonadales</taxon>
        <taxon>Geminigeraceae</taxon>
        <taxon>Guillardia</taxon>
    </lineage>
</organism>
<evidence type="ECO:0000256" key="3">
    <source>
        <dbReference type="ARBA" id="ARBA00022467"/>
    </source>
</evidence>
<comment type="similarity">
    <text evidence="2">Belongs to the villin/gelsolin family.</text>
</comment>
<dbReference type="PROSITE" id="PS51089">
    <property type="entry name" value="HP"/>
    <property type="match status" value="1"/>
</dbReference>
<feature type="compositionally biased region" description="Basic and acidic residues" evidence="9">
    <location>
        <begin position="605"/>
        <end position="615"/>
    </location>
</feature>
<dbReference type="InterPro" id="IPR036886">
    <property type="entry name" value="Villin_headpiece_dom_sf"/>
</dbReference>
<dbReference type="GO" id="GO:0008154">
    <property type="term" value="P:actin polymerization or depolymerization"/>
    <property type="evidence" value="ECO:0007669"/>
    <property type="project" value="TreeGrafter"/>
</dbReference>
<feature type="domain" description="HP" evidence="10">
    <location>
        <begin position="835"/>
        <end position="900"/>
    </location>
</feature>
<dbReference type="GO" id="GO:0051014">
    <property type="term" value="P:actin filament severing"/>
    <property type="evidence" value="ECO:0007669"/>
    <property type="project" value="TreeGrafter"/>
</dbReference>
<evidence type="ECO:0000313" key="11">
    <source>
        <dbReference type="EMBL" id="CAE2298978.1"/>
    </source>
</evidence>
<proteinExistence type="inferred from homology"/>
<keyword evidence="5" id="KW-0677">Repeat</keyword>
<accession>A0A7S4KLT6</accession>
<dbReference type="CDD" id="cd11288">
    <property type="entry name" value="gelsolin_S5_like"/>
    <property type="match status" value="1"/>
</dbReference>
<dbReference type="EMBL" id="HBKN01018870">
    <property type="protein sequence ID" value="CAE2298978.1"/>
    <property type="molecule type" value="Transcribed_RNA"/>
</dbReference>
<dbReference type="InterPro" id="IPR007123">
    <property type="entry name" value="Gelsolin-like_dom"/>
</dbReference>
<gene>
    <name evidence="11" type="ORF">GTHE00462_LOCUS14885</name>
</gene>
<dbReference type="GO" id="GO:0015629">
    <property type="term" value="C:actin cytoskeleton"/>
    <property type="evidence" value="ECO:0007669"/>
    <property type="project" value="TreeGrafter"/>
</dbReference>
<reference evidence="11" key="1">
    <citation type="submission" date="2021-01" db="EMBL/GenBank/DDBJ databases">
        <authorList>
            <person name="Corre E."/>
            <person name="Pelletier E."/>
            <person name="Niang G."/>
            <person name="Scheremetjew M."/>
            <person name="Finn R."/>
            <person name="Kale V."/>
            <person name="Holt S."/>
            <person name="Cochrane G."/>
            <person name="Meng A."/>
            <person name="Brown T."/>
            <person name="Cohen L."/>
        </authorList>
    </citation>
    <scope>NUCLEOTIDE SEQUENCE</scope>
    <source>
        <strain evidence="11">CCMP 2712</strain>
    </source>
</reference>
<feature type="compositionally biased region" description="Low complexity" evidence="9">
    <location>
        <begin position="799"/>
        <end position="824"/>
    </location>
</feature>
<dbReference type="GO" id="GO:0051015">
    <property type="term" value="F:actin filament binding"/>
    <property type="evidence" value="ECO:0007669"/>
    <property type="project" value="InterPro"/>
</dbReference>
<dbReference type="GO" id="GO:0051016">
    <property type="term" value="P:barbed-end actin filament capping"/>
    <property type="evidence" value="ECO:0007669"/>
    <property type="project" value="TreeGrafter"/>
</dbReference>
<evidence type="ECO:0000256" key="4">
    <source>
        <dbReference type="ARBA" id="ARBA00022490"/>
    </source>
</evidence>
<dbReference type="FunFam" id="3.40.20.10:FF:000001">
    <property type="entry name" value="Gelsolin"/>
    <property type="match status" value="1"/>
</dbReference>
<dbReference type="AlphaFoldDB" id="A0A7S4KLT6"/>
<dbReference type="FunFam" id="3.40.20.10:FF:000005">
    <property type="entry name" value="Gelsolin"/>
    <property type="match status" value="1"/>
</dbReference>